<evidence type="ECO:0000313" key="4">
    <source>
        <dbReference type="Proteomes" id="UP001079430"/>
    </source>
</evidence>
<gene>
    <name evidence="3" type="ORF">O3W52_21265</name>
</gene>
<feature type="domain" description="LysR substrate-binding" evidence="2">
    <location>
        <begin position="2"/>
        <end position="178"/>
    </location>
</feature>
<comment type="similarity">
    <text evidence="1">Belongs to the LysR transcriptional regulatory family.</text>
</comment>
<evidence type="ECO:0000256" key="1">
    <source>
        <dbReference type="ARBA" id="ARBA00009437"/>
    </source>
</evidence>
<dbReference type="InterPro" id="IPR005119">
    <property type="entry name" value="LysR_subst-bd"/>
</dbReference>
<dbReference type="PANTHER" id="PTHR30537">
    <property type="entry name" value="HTH-TYPE TRANSCRIPTIONAL REGULATOR"/>
    <property type="match status" value="1"/>
</dbReference>
<dbReference type="PANTHER" id="PTHR30537:SF5">
    <property type="entry name" value="HTH-TYPE TRANSCRIPTIONAL ACTIVATOR TTDR-RELATED"/>
    <property type="match status" value="1"/>
</dbReference>
<protein>
    <submittedName>
        <fullName evidence="3">Substrate binding domain-containing protein</fullName>
    </submittedName>
</protein>
<dbReference type="CDD" id="cd08422">
    <property type="entry name" value="PBP2_CrgA_like"/>
    <property type="match status" value="1"/>
</dbReference>
<dbReference type="Proteomes" id="UP001079430">
    <property type="component" value="Unassembled WGS sequence"/>
</dbReference>
<accession>A0ABT4KMD0</accession>
<evidence type="ECO:0000259" key="2">
    <source>
        <dbReference type="Pfam" id="PF03466"/>
    </source>
</evidence>
<dbReference type="RefSeq" id="WP_269282965.1">
    <property type="nucleotide sequence ID" value="NZ_JAPVOI010000004.1"/>
</dbReference>
<comment type="caution">
    <text evidence="3">The sequence shown here is derived from an EMBL/GenBank/DDBJ whole genome shotgun (WGS) entry which is preliminary data.</text>
</comment>
<evidence type="ECO:0000313" key="3">
    <source>
        <dbReference type="EMBL" id="MCZ4092506.1"/>
    </source>
</evidence>
<dbReference type="Gene3D" id="3.40.190.10">
    <property type="entry name" value="Periplasmic binding protein-like II"/>
    <property type="match status" value="2"/>
</dbReference>
<organism evidence="3 4">
    <name type="scientific">Sinorhizobium psoraleae</name>
    <dbReference type="NCBI Taxonomy" id="520838"/>
    <lineage>
        <taxon>Bacteria</taxon>
        <taxon>Pseudomonadati</taxon>
        <taxon>Pseudomonadota</taxon>
        <taxon>Alphaproteobacteria</taxon>
        <taxon>Hyphomicrobiales</taxon>
        <taxon>Rhizobiaceae</taxon>
        <taxon>Sinorhizobium/Ensifer group</taxon>
        <taxon>Sinorhizobium</taxon>
    </lineage>
</organism>
<reference evidence="3" key="1">
    <citation type="submission" date="2022-10" db="EMBL/GenBank/DDBJ databases">
        <title>Whole genome sequencing of three plant growth promoting bacteria isolated from Vachellia tortilis subsp. raddiana in Morocco.</title>
        <authorList>
            <person name="Hnini M."/>
            <person name="Zouagui R."/>
            <person name="Zouagui H."/>
            <person name="Chemao Elfihri M.-W."/>
            <person name="Ibrahimi A."/>
            <person name="Sbabou L."/>
            <person name="Aurag J."/>
        </authorList>
    </citation>
    <scope>NUCLEOTIDE SEQUENCE</scope>
    <source>
        <strain evidence="3">LMR678</strain>
    </source>
</reference>
<dbReference type="InterPro" id="IPR058163">
    <property type="entry name" value="LysR-type_TF_proteobact-type"/>
</dbReference>
<keyword evidence="4" id="KW-1185">Reference proteome</keyword>
<name>A0ABT4KMD0_9HYPH</name>
<dbReference type="Pfam" id="PF03466">
    <property type="entry name" value="LysR_substrate"/>
    <property type="match status" value="1"/>
</dbReference>
<dbReference type="EMBL" id="JAPVOI010000004">
    <property type="protein sequence ID" value="MCZ4092506.1"/>
    <property type="molecule type" value="Genomic_DNA"/>
</dbReference>
<proteinExistence type="inferred from homology"/>
<sequence length="181" mass="19386">MTFGTLRLAPILAEFAKAYPEVSLEVQFTDRMVSLVDEGFDLAVRVGRPRDSTLVARKLIEAGTMTVASPEYLAARGTPEVPQDLVHHDCILDTNFRDPHCWPFAGGLEVPVSGRLTYSDASVCLVAAEAGLGIACLPDFVAAASLNEGRVVQVLSDHVDSPSAVYAMTPRDGIQPPRCGC</sequence>
<dbReference type="SUPFAM" id="SSF53850">
    <property type="entry name" value="Periplasmic binding protein-like II"/>
    <property type="match status" value="1"/>
</dbReference>